<reference evidence="3 4" key="1">
    <citation type="submission" date="2006-02" db="EMBL/GenBank/DDBJ databases">
        <authorList>
            <person name="Amann R."/>
            <person name="Ferriera S."/>
            <person name="Johnson J."/>
            <person name="Kravitz S."/>
            <person name="Halpern A."/>
            <person name="Remington K."/>
            <person name="Beeson K."/>
            <person name="Tran B."/>
            <person name="Rogers Y.-H."/>
            <person name="Friedman R."/>
            <person name="Venter J.C."/>
        </authorList>
    </citation>
    <scope>NUCLEOTIDE SEQUENCE [LARGE SCALE GENOMIC DNA]</scope>
    <source>
        <strain evidence="3 4">DSM 3645</strain>
    </source>
</reference>
<dbReference type="NCBIfam" id="NF011405">
    <property type="entry name" value="PRK14830.1"/>
    <property type="match status" value="1"/>
</dbReference>
<feature type="binding site" evidence="2">
    <location>
        <position position="47"/>
    </location>
    <ligand>
        <name>substrate</name>
    </ligand>
</feature>
<name>A3ZXV6_9BACT</name>
<comment type="function">
    <text evidence="2">Catalyzes the condensation of isopentenyl diphosphate (IPP) with allylic pyrophosphates generating different type of terpenoids.</text>
</comment>
<feature type="binding site" evidence="2">
    <location>
        <position position="79"/>
    </location>
    <ligand>
        <name>substrate</name>
    </ligand>
</feature>
<dbReference type="AlphaFoldDB" id="A3ZXV6"/>
<dbReference type="eggNOG" id="COG0020">
    <property type="taxonomic scope" value="Bacteria"/>
</dbReference>
<dbReference type="PROSITE" id="PS01066">
    <property type="entry name" value="UPP_SYNTHASE"/>
    <property type="match status" value="1"/>
</dbReference>
<dbReference type="CDD" id="cd00475">
    <property type="entry name" value="Cis_IPPS"/>
    <property type="match status" value="1"/>
</dbReference>
<dbReference type="PANTHER" id="PTHR10291:SF0">
    <property type="entry name" value="DEHYDRODOLICHYL DIPHOSPHATE SYNTHASE 2"/>
    <property type="match status" value="1"/>
</dbReference>
<comment type="cofactor">
    <cofactor evidence="2">
        <name>Mg(2+)</name>
        <dbReference type="ChEBI" id="CHEBI:18420"/>
    </cofactor>
    <text evidence="2">Binds 2 magnesium ions per subunit.</text>
</comment>
<feature type="binding site" evidence="2">
    <location>
        <position position="217"/>
    </location>
    <ligand>
        <name>Mg(2+)</name>
        <dbReference type="ChEBI" id="CHEBI:18420"/>
    </ligand>
</feature>
<protein>
    <recommendedName>
        <fullName evidence="2">Isoprenyl transferase</fullName>
        <ecNumber evidence="2">2.5.1.-</ecNumber>
    </recommendedName>
</protein>
<dbReference type="EC" id="2.5.1.-" evidence="2"/>
<dbReference type="RefSeq" id="WP_002655142.1">
    <property type="nucleotide sequence ID" value="NZ_CH672377.1"/>
</dbReference>
<dbReference type="STRING" id="314230.DSM3645_07730"/>
<proteinExistence type="inferred from homology"/>
<dbReference type="GO" id="GO:0000287">
    <property type="term" value="F:magnesium ion binding"/>
    <property type="evidence" value="ECO:0007669"/>
    <property type="project" value="UniProtKB-UniRule"/>
</dbReference>
<dbReference type="NCBIfam" id="TIGR00055">
    <property type="entry name" value="uppS"/>
    <property type="match status" value="1"/>
</dbReference>
<dbReference type="HAMAP" id="MF_01139">
    <property type="entry name" value="ISPT"/>
    <property type="match status" value="1"/>
</dbReference>
<dbReference type="SUPFAM" id="SSF64005">
    <property type="entry name" value="Undecaprenyl diphosphate synthase"/>
    <property type="match status" value="1"/>
</dbReference>
<dbReference type="InterPro" id="IPR001441">
    <property type="entry name" value="UPP_synth-like"/>
</dbReference>
<comment type="subunit">
    <text evidence="2">Homodimer.</text>
</comment>
<evidence type="ECO:0000256" key="2">
    <source>
        <dbReference type="HAMAP-Rule" id="MF_01139"/>
    </source>
</evidence>
<feature type="binding site" evidence="2">
    <location>
        <begin position="75"/>
        <end position="77"/>
    </location>
    <ligand>
        <name>substrate</name>
    </ligand>
</feature>
<keyword evidence="2" id="KW-0479">Metal-binding</keyword>
<feature type="binding site" evidence="2">
    <location>
        <position position="198"/>
    </location>
    <ligand>
        <name>substrate</name>
    </ligand>
</feature>
<feature type="binding site" evidence="2">
    <location>
        <begin position="31"/>
        <end position="34"/>
    </location>
    <ligand>
        <name>substrate</name>
    </ligand>
</feature>
<feature type="active site" evidence="2">
    <location>
        <position position="30"/>
    </location>
</feature>
<keyword evidence="2" id="KW-0460">Magnesium</keyword>
<dbReference type="FunFam" id="3.40.1180.10:FF:000001">
    <property type="entry name" value="(2E,6E)-farnesyl-diphosphate-specific ditrans,polycis-undecaprenyl-diphosphate synthase"/>
    <property type="match status" value="1"/>
</dbReference>
<dbReference type="InterPro" id="IPR036424">
    <property type="entry name" value="UPP_synth-like_sf"/>
</dbReference>
<dbReference type="GO" id="GO:0016094">
    <property type="term" value="P:polyprenol biosynthetic process"/>
    <property type="evidence" value="ECO:0007669"/>
    <property type="project" value="TreeGrafter"/>
</dbReference>
<dbReference type="GO" id="GO:0045547">
    <property type="term" value="F:ditrans,polycis-polyprenyl diphosphate synthase [(2E,6E)-farnesyl diphosphate specific] activity"/>
    <property type="evidence" value="ECO:0007669"/>
    <property type="project" value="TreeGrafter"/>
</dbReference>
<feature type="active site" description="Proton acceptor" evidence="2">
    <location>
        <position position="78"/>
    </location>
</feature>
<comment type="similarity">
    <text evidence="2">Belongs to the UPP synthase family.</text>
</comment>
<evidence type="ECO:0000313" key="3">
    <source>
        <dbReference type="EMBL" id="EAQ78665.1"/>
    </source>
</evidence>
<dbReference type="EMBL" id="AANZ01000019">
    <property type="protein sequence ID" value="EAQ78665.1"/>
    <property type="molecule type" value="Genomic_DNA"/>
</dbReference>
<sequence length="259" mass="29052">MNSESSSQSVQSDLGVAAERLPRHIAVIMDGNGRWAQRQGLPRVEGHRRGVTSVRRTTEECARLGIQQLTLYCLSSENWKRPQYELDFLMHLLEQYMIEERSTIMANNIQVRIIGRRDGIPEQVQHEMDRTIELSAANTGTTLCLAINYGGRGEMVDAVRKMATAAAAGTLEPAKITEDAIAAHLYTAGMPDPDLLIRTAGEMRISNFLLWQISYAELWVTQQCWPEFCEETLHQAIRDFAGRDRRFGGLKVDSAEGAT</sequence>
<dbReference type="Pfam" id="PF01255">
    <property type="entry name" value="Prenyltransf"/>
    <property type="match status" value="1"/>
</dbReference>
<keyword evidence="1 2" id="KW-0808">Transferase</keyword>
<comment type="caution">
    <text evidence="3">The sequence shown here is derived from an EMBL/GenBank/DDBJ whole genome shotgun (WGS) entry which is preliminary data.</text>
</comment>
<feature type="binding site" evidence="2">
    <location>
        <position position="81"/>
    </location>
    <ligand>
        <name>substrate</name>
    </ligand>
</feature>
<gene>
    <name evidence="3" type="ORF">DSM3645_07730</name>
</gene>
<feature type="binding site" evidence="2">
    <location>
        <begin position="204"/>
        <end position="206"/>
    </location>
    <ligand>
        <name>substrate</name>
    </ligand>
</feature>
<feature type="binding site" evidence="2">
    <location>
        <position position="35"/>
    </location>
    <ligand>
        <name>substrate</name>
    </ligand>
</feature>
<feature type="binding site" evidence="2">
    <location>
        <position position="43"/>
    </location>
    <ligand>
        <name>substrate</name>
    </ligand>
</feature>
<dbReference type="InterPro" id="IPR018520">
    <property type="entry name" value="UPP_synth-like_CS"/>
</dbReference>
<evidence type="ECO:0000313" key="4">
    <source>
        <dbReference type="Proteomes" id="UP000004358"/>
    </source>
</evidence>
<dbReference type="OrthoDB" id="4191603at2"/>
<dbReference type="PANTHER" id="PTHR10291">
    <property type="entry name" value="DEHYDRODOLICHYL DIPHOSPHATE SYNTHASE FAMILY MEMBER"/>
    <property type="match status" value="1"/>
</dbReference>
<organism evidence="3 4">
    <name type="scientific">Blastopirellula marina DSM 3645</name>
    <dbReference type="NCBI Taxonomy" id="314230"/>
    <lineage>
        <taxon>Bacteria</taxon>
        <taxon>Pseudomonadati</taxon>
        <taxon>Planctomycetota</taxon>
        <taxon>Planctomycetia</taxon>
        <taxon>Pirellulales</taxon>
        <taxon>Pirellulaceae</taxon>
        <taxon>Blastopirellula</taxon>
    </lineage>
</organism>
<evidence type="ECO:0000256" key="1">
    <source>
        <dbReference type="ARBA" id="ARBA00022679"/>
    </source>
</evidence>
<dbReference type="HOGENOM" id="CLU_038505_1_1_0"/>
<dbReference type="Proteomes" id="UP000004358">
    <property type="component" value="Unassembled WGS sequence"/>
</dbReference>
<dbReference type="Gene3D" id="3.40.1180.10">
    <property type="entry name" value="Decaprenyl diphosphate synthase-like"/>
    <property type="match status" value="1"/>
</dbReference>
<accession>A3ZXV6</accession>
<feature type="binding site" evidence="2">
    <location>
        <position position="30"/>
    </location>
    <ligand>
        <name>Mg(2+)</name>
        <dbReference type="ChEBI" id="CHEBI:18420"/>
    </ligand>
</feature>